<dbReference type="RefSeq" id="XP_030991209.1">
    <property type="nucleotide sequence ID" value="XM_031144184.1"/>
</dbReference>
<keyword evidence="4" id="KW-0963">Cytoplasm</keyword>
<sequence>MASQGAVPLRPAFQLKTPKGTRDWSGRELHLRECIFRTASEIFELHGAIPLDTPVFELRDILAGKYGEEARLIYNLEDQGGELCSLRYDLTVPFARWLAMHSDVKQVKRYQIAKVYRRDQPAISRGRLREFYQCDFDIAGSYDPMVPDAEVLRVVVDIFHALELDITIKINHRQILDGIFDIAGVPADKTRTISSAVDKLDKSPWDEVKKEMVDEKDLPKDVADRIGEYVQRSGSMSEMLASLKTVTEFCDNPLVKSGLDDMTLLMSYLEAMNIIDKVSFDLSLARGLDYYSGLIYEVIPQTNGSTIQVGSIAAGGRYDGLVGMYGKQPVPCVGVSLGIDRIFTILDARETKKKSQKMARDAEVFVMAFGGKDFDGLLPERMAIAGELWKAGIRAEYLPKKKPKPQAQFNAAGGVPVAVMLGQDELAAGQVRVKAIQAEKEEGATKDRGTLISRSDLVQEVRMLLKAAGL</sequence>
<dbReference type="InterPro" id="IPR004516">
    <property type="entry name" value="HisRS/HisZ"/>
</dbReference>
<evidence type="ECO:0000259" key="11">
    <source>
        <dbReference type="PROSITE" id="PS50862"/>
    </source>
</evidence>
<dbReference type="InterPro" id="IPR006195">
    <property type="entry name" value="aa-tRNA-synth_II"/>
</dbReference>
<dbReference type="GO" id="GO:0003723">
    <property type="term" value="F:RNA binding"/>
    <property type="evidence" value="ECO:0007669"/>
    <property type="project" value="TreeGrafter"/>
</dbReference>
<dbReference type="GO" id="GO:0004821">
    <property type="term" value="F:histidine-tRNA ligase activity"/>
    <property type="evidence" value="ECO:0007669"/>
    <property type="project" value="UniProtKB-EC"/>
</dbReference>
<dbReference type="InterPro" id="IPR015807">
    <property type="entry name" value="His-tRNA-ligase"/>
</dbReference>
<evidence type="ECO:0000313" key="13">
    <source>
        <dbReference type="Proteomes" id="UP000319257"/>
    </source>
</evidence>
<keyword evidence="7" id="KW-0648">Protein biosynthesis</keyword>
<evidence type="ECO:0000256" key="10">
    <source>
        <dbReference type="PIRSR" id="PIRSR001549-1"/>
    </source>
</evidence>
<dbReference type="Pfam" id="PF03129">
    <property type="entry name" value="HGTP_anticodon"/>
    <property type="match status" value="1"/>
</dbReference>
<feature type="binding site" evidence="10">
    <location>
        <position position="133"/>
    </location>
    <ligand>
        <name>L-histidine</name>
        <dbReference type="ChEBI" id="CHEBI:57595"/>
    </ligand>
</feature>
<dbReference type="Proteomes" id="UP000319257">
    <property type="component" value="Unassembled WGS sequence"/>
</dbReference>
<dbReference type="STRING" id="1093900.A0A507AXE6"/>
<protein>
    <recommendedName>
        <fullName evidence="3">histidine--tRNA ligase</fullName>
        <ecNumber evidence="3">6.1.1.21</ecNumber>
    </recommendedName>
    <alternativeName>
        <fullName evidence="8">Histidyl-tRNA synthetase</fullName>
    </alternativeName>
</protein>
<dbReference type="SUPFAM" id="SSF52954">
    <property type="entry name" value="Class II aaRS ABD-related"/>
    <property type="match status" value="1"/>
</dbReference>
<keyword evidence="13" id="KW-1185">Reference proteome</keyword>
<feature type="binding site" evidence="10">
    <location>
        <begin position="89"/>
        <end position="91"/>
    </location>
    <ligand>
        <name>L-histidine</name>
        <dbReference type="ChEBI" id="CHEBI:57595"/>
    </ligand>
</feature>
<dbReference type="InterPro" id="IPR045864">
    <property type="entry name" value="aa-tRNA-synth_II/BPL/LPL"/>
</dbReference>
<comment type="caution">
    <text evidence="12">The sequence shown here is derived from an EMBL/GenBank/DDBJ whole genome shotgun (WGS) entry which is preliminary data.</text>
</comment>
<dbReference type="OrthoDB" id="1906957at2759"/>
<keyword evidence="5" id="KW-0547">Nucleotide-binding</keyword>
<dbReference type="Gene3D" id="3.30.930.10">
    <property type="entry name" value="Bira Bifunctional Protein, Domain 2"/>
    <property type="match status" value="1"/>
</dbReference>
<dbReference type="GeneID" id="41976688"/>
<evidence type="ECO:0000256" key="8">
    <source>
        <dbReference type="ARBA" id="ARBA00030619"/>
    </source>
</evidence>
<evidence type="ECO:0000256" key="1">
    <source>
        <dbReference type="ARBA" id="ARBA00004496"/>
    </source>
</evidence>
<evidence type="ECO:0000256" key="9">
    <source>
        <dbReference type="ARBA" id="ARBA00047639"/>
    </source>
</evidence>
<evidence type="ECO:0000256" key="4">
    <source>
        <dbReference type="ARBA" id="ARBA00022490"/>
    </source>
</evidence>
<feature type="binding site" evidence="10">
    <location>
        <position position="137"/>
    </location>
    <ligand>
        <name>L-histidine</name>
        <dbReference type="ChEBI" id="CHEBI:57595"/>
    </ligand>
</feature>
<organism evidence="12 13">
    <name type="scientific">Thyridium curvatum</name>
    <dbReference type="NCBI Taxonomy" id="1093900"/>
    <lineage>
        <taxon>Eukaryota</taxon>
        <taxon>Fungi</taxon>
        <taxon>Dikarya</taxon>
        <taxon>Ascomycota</taxon>
        <taxon>Pezizomycotina</taxon>
        <taxon>Sordariomycetes</taxon>
        <taxon>Sordariomycetidae</taxon>
        <taxon>Thyridiales</taxon>
        <taxon>Thyridiaceae</taxon>
        <taxon>Thyridium</taxon>
    </lineage>
</organism>
<gene>
    <name evidence="12" type="ORF">E0L32_009241</name>
</gene>
<dbReference type="InParanoid" id="A0A507AXE6"/>
<dbReference type="GO" id="GO:0005739">
    <property type="term" value="C:mitochondrion"/>
    <property type="evidence" value="ECO:0007669"/>
    <property type="project" value="TreeGrafter"/>
</dbReference>
<proteinExistence type="inferred from homology"/>
<dbReference type="EC" id="6.1.1.21" evidence="3"/>
<dbReference type="FunFam" id="3.30.930.10:FF:000061">
    <property type="entry name" value="Histidine--tRNA ligase, cytoplasmic"/>
    <property type="match status" value="1"/>
</dbReference>
<dbReference type="AlphaFoldDB" id="A0A507AXE6"/>
<dbReference type="PIRSF" id="PIRSF001549">
    <property type="entry name" value="His-tRNA_synth"/>
    <property type="match status" value="1"/>
</dbReference>
<accession>A0A507AXE6</accession>
<dbReference type="GO" id="GO:0032543">
    <property type="term" value="P:mitochondrial translation"/>
    <property type="evidence" value="ECO:0007669"/>
    <property type="project" value="TreeGrafter"/>
</dbReference>
<dbReference type="Gene3D" id="3.40.50.800">
    <property type="entry name" value="Anticodon-binding domain"/>
    <property type="match status" value="1"/>
</dbReference>
<dbReference type="PANTHER" id="PTHR11476">
    <property type="entry name" value="HISTIDYL-TRNA SYNTHETASE"/>
    <property type="match status" value="1"/>
</dbReference>
<name>A0A507AXE6_9PEZI</name>
<dbReference type="NCBIfam" id="TIGR00442">
    <property type="entry name" value="hisS"/>
    <property type="match status" value="1"/>
</dbReference>
<dbReference type="PROSITE" id="PS50862">
    <property type="entry name" value="AA_TRNA_LIGASE_II"/>
    <property type="match status" value="1"/>
</dbReference>
<keyword evidence="6" id="KW-0067">ATP-binding</keyword>
<evidence type="ECO:0000256" key="2">
    <source>
        <dbReference type="ARBA" id="ARBA00008226"/>
    </source>
</evidence>
<dbReference type="PANTHER" id="PTHR11476:SF7">
    <property type="entry name" value="HISTIDINE--TRNA LIGASE"/>
    <property type="match status" value="1"/>
</dbReference>
<dbReference type="Pfam" id="PF13393">
    <property type="entry name" value="tRNA-synt_His"/>
    <property type="match status" value="1"/>
</dbReference>
<evidence type="ECO:0000256" key="3">
    <source>
        <dbReference type="ARBA" id="ARBA00012815"/>
    </source>
</evidence>
<comment type="subcellular location">
    <subcellularLocation>
        <location evidence="1">Cytoplasm</location>
    </subcellularLocation>
</comment>
<evidence type="ECO:0000313" key="12">
    <source>
        <dbReference type="EMBL" id="TPX09498.1"/>
    </source>
</evidence>
<comment type="catalytic activity">
    <reaction evidence="9">
        <text>tRNA(His) + L-histidine + ATP = L-histidyl-tRNA(His) + AMP + diphosphate + H(+)</text>
        <dbReference type="Rhea" id="RHEA:17313"/>
        <dbReference type="Rhea" id="RHEA-COMP:9665"/>
        <dbReference type="Rhea" id="RHEA-COMP:9689"/>
        <dbReference type="ChEBI" id="CHEBI:15378"/>
        <dbReference type="ChEBI" id="CHEBI:30616"/>
        <dbReference type="ChEBI" id="CHEBI:33019"/>
        <dbReference type="ChEBI" id="CHEBI:57595"/>
        <dbReference type="ChEBI" id="CHEBI:78442"/>
        <dbReference type="ChEBI" id="CHEBI:78527"/>
        <dbReference type="ChEBI" id="CHEBI:456215"/>
        <dbReference type="EC" id="6.1.1.21"/>
    </reaction>
</comment>
<dbReference type="GO" id="GO:0005524">
    <property type="term" value="F:ATP binding"/>
    <property type="evidence" value="ECO:0007669"/>
    <property type="project" value="UniProtKB-KW"/>
</dbReference>
<dbReference type="InterPro" id="IPR004154">
    <property type="entry name" value="Anticodon-bd"/>
</dbReference>
<comment type="similarity">
    <text evidence="2">Belongs to the class-II aminoacyl-tRNA synthetase family.</text>
</comment>
<feature type="binding site" evidence="10">
    <location>
        <position position="286"/>
    </location>
    <ligand>
        <name>L-histidine</name>
        <dbReference type="ChEBI" id="CHEBI:57595"/>
    </ligand>
</feature>
<dbReference type="SUPFAM" id="SSF55681">
    <property type="entry name" value="Class II aaRS and biotin synthetases"/>
    <property type="match status" value="1"/>
</dbReference>
<dbReference type="GO" id="GO:0006427">
    <property type="term" value="P:histidyl-tRNA aminoacylation"/>
    <property type="evidence" value="ECO:0007669"/>
    <property type="project" value="InterPro"/>
</dbReference>
<feature type="domain" description="Aminoacyl-transfer RNA synthetases class-II family profile" evidence="11">
    <location>
        <begin position="20"/>
        <end position="379"/>
    </location>
</feature>
<evidence type="ECO:0000256" key="5">
    <source>
        <dbReference type="ARBA" id="ARBA00022741"/>
    </source>
</evidence>
<dbReference type="GO" id="GO:0005829">
    <property type="term" value="C:cytosol"/>
    <property type="evidence" value="ECO:0007669"/>
    <property type="project" value="TreeGrafter"/>
</dbReference>
<evidence type="ECO:0000256" key="6">
    <source>
        <dbReference type="ARBA" id="ARBA00022840"/>
    </source>
</evidence>
<feature type="binding site" evidence="10">
    <location>
        <position position="117"/>
    </location>
    <ligand>
        <name>L-histidine</name>
        <dbReference type="ChEBI" id="CHEBI:57595"/>
    </ligand>
</feature>
<dbReference type="InterPro" id="IPR036621">
    <property type="entry name" value="Anticodon-bd_dom_sf"/>
</dbReference>
<feature type="binding site" evidence="10">
    <location>
        <begin position="290"/>
        <end position="291"/>
    </location>
    <ligand>
        <name>L-histidine</name>
        <dbReference type="ChEBI" id="CHEBI:57595"/>
    </ligand>
</feature>
<dbReference type="EMBL" id="SKBQ01000066">
    <property type="protein sequence ID" value="TPX09498.1"/>
    <property type="molecule type" value="Genomic_DNA"/>
</dbReference>
<dbReference type="CDD" id="cd00773">
    <property type="entry name" value="HisRS-like_core"/>
    <property type="match status" value="1"/>
</dbReference>
<evidence type="ECO:0000256" key="7">
    <source>
        <dbReference type="ARBA" id="ARBA00022917"/>
    </source>
</evidence>
<dbReference type="InterPro" id="IPR041715">
    <property type="entry name" value="HisRS-like_core"/>
</dbReference>
<dbReference type="FunFam" id="3.40.50.800:FF:000015">
    <property type="entry name" value="Histidyl-tRNA synthetase, mitochondrial"/>
    <property type="match status" value="1"/>
</dbReference>
<reference evidence="12 13" key="1">
    <citation type="submission" date="2019-06" db="EMBL/GenBank/DDBJ databases">
        <title>Draft genome sequence of the filamentous fungus Phialemoniopsis curvata isolated from diesel fuel.</title>
        <authorList>
            <person name="Varaljay V.A."/>
            <person name="Lyon W.J."/>
            <person name="Crouch A.L."/>
            <person name="Drake C.E."/>
            <person name="Hollomon J.M."/>
            <person name="Nadeau L.J."/>
            <person name="Nunn H.S."/>
            <person name="Stevenson B.S."/>
            <person name="Bojanowski C.L."/>
            <person name="Crookes-Goodson W.J."/>
        </authorList>
    </citation>
    <scope>NUCLEOTIDE SEQUENCE [LARGE SCALE GENOMIC DNA]</scope>
    <source>
        <strain evidence="12 13">D216</strain>
    </source>
</reference>